<dbReference type="InterPro" id="IPR000306">
    <property type="entry name" value="Znf_FYVE"/>
</dbReference>
<organism evidence="13 14">
    <name type="scientific">Lepisosteus oculatus</name>
    <name type="common">Spotted gar</name>
    <dbReference type="NCBI Taxonomy" id="7918"/>
    <lineage>
        <taxon>Eukaryota</taxon>
        <taxon>Metazoa</taxon>
        <taxon>Chordata</taxon>
        <taxon>Craniata</taxon>
        <taxon>Vertebrata</taxon>
        <taxon>Euteleostomi</taxon>
        <taxon>Actinopterygii</taxon>
        <taxon>Neopterygii</taxon>
        <taxon>Holostei</taxon>
        <taxon>Semionotiformes</taxon>
        <taxon>Lepisosteidae</taxon>
        <taxon>Lepisosteus</taxon>
    </lineage>
</organism>
<dbReference type="Pfam" id="PF00621">
    <property type="entry name" value="RhoGEF"/>
    <property type="match status" value="1"/>
</dbReference>
<feature type="compositionally biased region" description="Basic and acidic residues" evidence="9">
    <location>
        <begin position="550"/>
        <end position="568"/>
    </location>
</feature>
<dbReference type="EMBL" id="AHAT01031656">
    <property type="status" value="NOT_ANNOTATED_CDS"/>
    <property type="molecule type" value="Genomic_DNA"/>
</dbReference>
<dbReference type="CDD" id="cd15742">
    <property type="entry name" value="FYVE_FGD5"/>
    <property type="match status" value="1"/>
</dbReference>
<dbReference type="InterPro" id="IPR035899">
    <property type="entry name" value="DBL_dom_sf"/>
</dbReference>
<evidence type="ECO:0000256" key="6">
    <source>
        <dbReference type="ARBA" id="ARBA00022833"/>
    </source>
</evidence>
<dbReference type="InterPro" id="IPR017455">
    <property type="entry name" value="Znf_FYVE-rel"/>
</dbReference>
<dbReference type="InterPro" id="IPR013083">
    <property type="entry name" value="Znf_RING/FYVE/PHD"/>
</dbReference>
<keyword evidence="14" id="KW-1185">Reference proteome</keyword>
<reference evidence="13" key="3">
    <citation type="submission" date="2025-09" db="UniProtKB">
        <authorList>
            <consortium name="Ensembl"/>
        </authorList>
    </citation>
    <scope>IDENTIFICATION</scope>
</reference>
<dbReference type="Gene3D" id="1.20.900.10">
    <property type="entry name" value="Dbl homology (DH) domain"/>
    <property type="match status" value="1"/>
</dbReference>
<feature type="domain" description="FYVE-type" evidence="12">
    <location>
        <begin position="1226"/>
        <end position="1285"/>
    </location>
</feature>
<evidence type="ECO:0000256" key="4">
    <source>
        <dbReference type="ARBA" id="ARBA00022723"/>
    </source>
</evidence>
<evidence type="ECO:0000256" key="1">
    <source>
        <dbReference type="ARBA" id="ARBA00004245"/>
    </source>
</evidence>
<dbReference type="CDD" id="cd00160">
    <property type="entry name" value="RhoGEF"/>
    <property type="match status" value="1"/>
</dbReference>
<feature type="domain" description="PH" evidence="10">
    <location>
        <begin position="1097"/>
        <end position="1191"/>
    </location>
</feature>
<dbReference type="InterPro" id="IPR011993">
    <property type="entry name" value="PH-like_dom_sf"/>
</dbReference>
<dbReference type="HOGENOM" id="CLU_004088_1_0_1"/>
<feature type="region of interest" description="Disordered" evidence="9">
    <location>
        <begin position="160"/>
        <end position="218"/>
    </location>
</feature>
<feature type="region of interest" description="Disordered" evidence="9">
    <location>
        <begin position="94"/>
        <end position="127"/>
    </location>
</feature>
<feature type="region of interest" description="Disordered" evidence="9">
    <location>
        <begin position="810"/>
        <end position="873"/>
    </location>
</feature>
<feature type="region of interest" description="Disordered" evidence="9">
    <location>
        <begin position="548"/>
        <end position="568"/>
    </location>
</feature>
<keyword evidence="4" id="KW-0479">Metal-binding</keyword>
<evidence type="ECO:0000313" key="13">
    <source>
        <dbReference type="Ensembl" id="ENSLOCP00000013702.1"/>
    </source>
</evidence>
<dbReference type="InterPro" id="IPR001849">
    <property type="entry name" value="PH_domain"/>
</dbReference>
<evidence type="ECO:0000259" key="11">
    <source>
        <dbReference type="PROSITE" id="PS50010"/>
    </source>
</evidence>
<accession>W5MZ93</accession>
<reference evidence="13" key="2">
    <citation type="submission" date="2025-08" db="UniProtKB">
        <authorList>
            <consortium name="Ensembl"/>
        </authorList>
    </citation>
    <scope>IDENTIFICATION</scope>
</reference>
<evidence type="ECO:0000256" key="2">
    <source>
        <dbReference type="ARBA" id="ARBA00022490"/>
    </source>
</evidence>
<evidence type="ECO:0000259" key="10">
    <source>
        <dbReference type="PROSITE" id="PS50003"/>
    </source>
</evidence>
<protein>
    <submittedName>
        <fullName evidence="13">FYVE, RhoGEF and PH domain containing 5</fullName>
    </submittedName>
</protein>
<evidence type="ECO:0000256" key="7">
    <source>
        <dbReference type="ARBA" id="ARBA00023212"/>
    </source>
</evidence>
<keyword evidence="2" id="KW-0963">Cytoplasm</keyword>
<dbReference type="SUPFAM" id="SSF48065">
    <property type="entry name" value="DBL homology domain (DH-domain)"/>
    <property type="match status" value="1"/>
</dbReference>
<comment type="subcellular location">
    <subcellularLocation>
        <location evidence="1">Cytoplasm</location>
        <location evidence="1">Cytoskeleton</location>
    </subcellularLocation>
</comment>
<dbReference type="SUPFAM" id="SSF50729">
    <property type="entry name" value="PH domain-like"/>
    <property type="match status" value="2"/>
</dbReference>
<feature type="compositionally biased region" description="Acidic residues" evidence="9">
    <location>
        <begin position="100"/>
        <end position="111"/>
    </location>
</feature>
<reference evidence="14" key="1">
    <citation type="submission" date="2011-12" db="EMBL/GenBank/DDBJ databases">
        <title>The Draft Genome of Lepisosteus oculatus.</title>
        <authorList>
            <consortium name="The Broad Institute Genome Assembly &amp; Analysis Group"/>
            <consortium name="Computational R&amp;D Group"/>
            <consortium name="and Sequencing Platform"/>
            <person name="Di Palma F."/>
            <person name="Alfoldi J."/>
            <person name="Johnson J."/>
            <person name="Berlin A."/>
            <person name="Gnerre S."/>
            <person name="Jaffe D."/>
            <person name="MacCallum I."/>
            <person name="Young S."/>
            <person name="Walker B.J."/>
            <person name="Lander E.S."/>
            <person name="Lindblad-Toh K."/>
        </authorList>
    </citation>
    <scope>NUCLEOTIDE SEQUENCE [LARGE SCALE GENOMIC DNA]</scope>
</reference>
<evidence type="ECO:0000313" key="14">
    <source>
        <dbReference type="Proteomes" id="UP000018468"/>
    </source>
</evidence>
<evidence type="ECO:0000259" key="12">
    <source>
        <dbReference type="PROSITE" id="PS50178"/>
    </source>
</evidence>
<dbReference type="Ensembl" id="ENSLOCT00000013731.1">
    <property type="protein sequence ID" value="ENSLOCP00000013702.1"/>
    <property type="gene ID" value="ENSLOCG00000011142.1"/>
</dbReference>
<sequence>SARGPKPPIAPKPKLLQDSDEKCCLYTNNSLNRCSNGTLLCSEEDFNQENESDSFQITGDGYILLSDNEQLTDDGEECDNEEGHLLELCSDAVALGSSDNGEELEEDEEGGEGNLMDPVDTEGTDRMECAEISNAEYADLTEPACCGSHEALEADDELSEIAEACDNEEVNKSSEHQPHQANEDYELVDTQQGAEVDEELSQDAGNDAKREAVEECLSDNTPAIDTRCGIAEEDDAPAAVSQESMTFYEETQDPKEKEDDLMNNNCEDLLESEERQDNQCAVSFETSFSEKQENEISVDFSSVGEQEILADQINDSSVSEAAEDSIIGNEPIADVENNLETEAKPEEEYYVNETFKVLSSEEQETEDLEAVECIPSEDLIEVPEADNLMESDQDKTEVDADCTEREGEGLSSQSTNQGLIVPYLEETDTDRAEDTISDEHVYEEAGLDTEGENLNFISLDRKSIVTRTRSLSGKVPGYVPETVPEETGPESDMLQSNEYCTVALDKSGNPLSDHEQLEINRMIPSKPRRFILYPRSYSVEGRDMPMSVFRENDSSTGEDGRMKRKDDNLSLPCFIGSSGSFSQRSHLPSSGMSTPTSVVDIPPPFELAYITKKPITKSSPSLLIESDSADKQKKKKSSFKRFLTLKFKKKTENKVHVDVNVSSSRSSSESSHHGPLRVLELDRRSLGSSPQLKSRSGKPWALDSPSTFLFYKDSKRKGTPKTFSRSVSRVESFEDRSRPPFMPLPLTKPRSISFPNADTSDYENIPAMNSDYENIQIPPRRPTRTGTFTEFFEDPSRALSSANENDGYVDMSSFTGFESKPQTPDQESESAYTEPYNVCPVSTVPVSGLASEEDQGKSSGEEDSLVESSQERQIDGQSRAFYIAKDLMDSENTHVKALKLLHEDFRNAVMSAVTEAGDPVLEEDKLCEILSELPQIYQFHQDILSDLESRIANWEEYQRIADVLLSRRLQFNIFTPYITQYDRNMALLEECCQKSLAFSLVVKQFEQSPACGNVSLQHQLLKVIVRILQYRMLLTDYLNNLSPDSAEYEDTQAALVIVSEVADRANDSMRKGENLLRLVHIEYSVRGQKDLLQPGRVFVKEGTLMKVSRRNRQPRHLFLMNDVMLYTYPQQDGKYRLKNTLSLTEMKVSKPIIENVHNALKIENNNCSITLSASSCGEREDWYHALSRAISDHSKGQGTFSSSNSCEAREKLWMSLGEKAPTLVPVSHVMMCMNCASDFSLTLRRHHCHACGKIVCRACSRNKYPLKYLKDRVAKVCDRCYAELKKRGTVSPIQLDIHQHENLNALNSNRLSGRPLSAVFQNIHPPILWKNRKSSSALTQVAASAEGSSMSGSLHRCKRSRRTWKKLFFLIKDKVLYTFSASEDKVASESLPLLGFTVKQPEKAEGAEATMMFQLYHKKTLYYTFKAEDSYTAQRWINAMEEATVL</sequence>
<dbReference type="InterPro" id="IPR000219">
    <property type="entry name" value="DH_dom"/>
</dbReference>
<feature type="domain" description="DH" evidence="11">
    <location>
        <begin position="879"/>
        <end position="1068"/>
    </location>
</feature>
<feature type="region of interest" description="Disordered" evidence="9">
    <location>
        <begin position="236"/>
        <end position="261"/>
    </location>
</feature>
<dbReference type="PANTHER" id="PTHR12673">
    <property type="entry name" value="FACIOGENITAL DYSPLASIA PROTEIN"/>
    <property type="match status" value="1"/>
</dbReference>
<dbReference type="GO" id="GO:0005085">
    <property type="term" value="F:guanyl-nucleotide exchange factor activity"/>
    <property type="evidence" value="ECO:0007669"/>
    <property type="project" value="UniProtKB-KW"/>
</dbReference>
<dbReference type="Pfam" id="PF01363">
    <property type="entry name" value="FYVE"/>
    <property type="match status" value="1"/>
</dbReference>
<proteinExistence type="predicted"/>
<feature type="compositionally biased region" description="Basic and acidic residues" evidence="9">
    <location>
        <begin position="169"/>
        <end position="182"/>
    </location>
</feature>
<keyword evidence="5 8" id="KW-0863">Zinc-finger</keyword>
<dbReference type="Bgee" id="ENSLOCG00000011142">
    <property type="expression patterns" value="Expressed in heart and 10 other cell types or tissues"/>
</dbReference>
<evidence type="ECO:0000256" key="3">
    <source>
        <dbReference type="ARBA" id="ARBA00022658"/>
    </source>
</evidence>
<evidence type="ECO:0000256" key="5">
    <source>
        <dbReference type="ARBA" id="ARBA00022771"/>
    </source>
</evidence>
<dbReference type="Proteomes" id="UP000018468">
    <property type="component" value="Linkage group LG5"/>
</dbReference>
<feature type="region of interest" description="Disordered" evidence="9">
    <location>
        <begin position="716"/>
        <end position="753"/>
    </location>
</feature>
<dbReference type="GO" id="GO:0005856">
    <property type="term" value="C:cytoskeleton"/>
    <property type="evidence" value="ECO:0007669"/>
    <property type="project" value="UniProtKB-SubCell"/>
</dbReference>
<dbReference type="Pfam" id="PF00169">
    <property type="entry name" value="PH"/>
    <property type="match status" value="2"/>
</dbReference>
<keyword evidence="7" id="KW-0206">Cytoskeleton</keyword>
<keyword evidence="6" id="KW-0862">Zinc</keyword>
<dbReference type="PROSITE" id="PS50010">
    <property type="entry name" value="DH_2"/>
    <property type="match status" value="1"/>
</dbReference>
<dbReference type="CDD" id="cd13237">
    <property type="entry name" value="PH2_FGD5_FGD6"/>
    <property type="match status" value="1"/>
</dbReference>
<dbReference type="PROSITE" id="PS50003">
    <property type="entry name" value="PH_DOMAIN"/>
    <property type="match status" value="2"/>
</dbReference>
<dbReference type="InterPro" id="IPR051092">
    <property type="entry name" value="FYVE_RhoGEF_PH"/>
</dbReference>
<dbReference type="GeneTree" id="ENSGT00940000157922"/>
<evidence type="ECO:0000256" key="9">
    <source>
        <dbReference type="SAM" id="MobiDB-lite"/>
    </source>
</evidence>
<feature type="region of interest" description="Disordered" evidence="9">
    <location>
        <begin position="658"/>
        <end position="699"/>
    </location>
</feature>
<dbReference type="EMBL" id="AHAT01031655">
    <property type="status" value="NOT_ANNOTATED_CDS"/>
    <property type="molecule type" value="Genomic_DNA"/>
</dbReference>
<dbReference type="EMBL" id="AHAT01031657">
    <property type="status" value="NOT_ANNOTATED_CDS"/>
    <property type="molecule type" value="Genomic_DNA"/>
</dbReference>
<dbReference type="SMART" id="SM00064">
    <property type="entry name" value="FYVE"/>
    <property type="match status" value="1"/>
</dbReference>
<name>W5MZ93_LEPOC</name>
<dbReference type="Gene3D" id="3.30.40.10">
    <property type="entry name" value="Zinc/RING finger domain, C3HC4 (zinc finger)"/>
    <property type="match status" value="1"/>
</dbReference>
<dbReference type="PROSITE" id="PS50178">
    <property type="entry name" value="ZF_FYVE"/>
    <property type="match status" value="1"/>
</dbReference>
<feature type="domain" description="PH" evidence="10">
    <location>
        <begin position="1347"/>
        <end position="1445"/>
    </location>
</feature>
<dbReference type="GO" id="GO:0008270">
    <property type="term" value="F:zinc ion binding"/>
    <property type="evidence" value="ECO:0007669"/>
    <property type="project" value="UniProtKB-KW"/>
</dbReference>
<feature type="compositionally biased region" description="Polar residues" evidence="9">
    <location>
        <begin position="812"/>
        <end position="831"/>
    </location>
</feature>
<dbReference type="Gene3D" id="2.30.29.30">
    <property type="entry name" value="Pleckstrin-homology domain (PH domain)/Phosphotyrosine-binding domain (PTB)"/>
    <property type="match status" value="2"/>
</dbReference>
<keyword evidence="3" id="KW-0344">Guanine-nucleotide releasing factor</keyword>
<dbReference type="PANTHER" id="PTHR12673:SF13">
    <property type="entry name" value="FYVE, RHOGEF AND PH DOMAIN-CONTAINING PROTEIN 5"/>
    <property type="match status" value="1"/>
</dbReference>
<dbReference type="SMART" id="SM00325">
    <property type="entry name" value="RhoGEF"/>
    <property type="match status" value="1"/>
</dbReference>
<dbReference type="SMART" id="SM00233">
    <property type="entry name" value="PH"/>
    <property type="match status" value="2"/>
</dbReference>
<evidence type="ECO:0000256" key="8">
    <source>
        <dbReference type="PROSITE-ProRule" id="PRU00091"/>
    </source>
</evidence>